<evidence type="ECO:0000256" key="1">
    <source>
        <dbReference type="SAM" id="MobiDB-lite"/>
    </source>
</evidence>
<reference evidence="3 4" key="1">
    <citation type="submission" date="2023-05" db="EMBL/GenBank/DDBJ databases">
        <title>Gordonibacter KGMB12511T sp. nov., isolated from faeces of healthy Korean.</title>
        <authorList>
            <person name="Kim H.S."/>
            <person name="Kim J.-S."/>
            <person name="Suh M.K."/>
            <person name="Eom M.K."/>
            <person name="Do H.E."/>
            <person name="Lee J.-S."/>
        </authorList>
    </citation>
    <scope>NUCLEOTIDE SEQUENCE [LARGE SCALE GENOMIC DNA]</scope>
    <source>
        <strain evidence="3 4">KGMB12511</strain>
    </source>
</reference>
<evidence type="ECO:0000313" key="4">
    <source>
        <dbReference type="Proteomes" id="UP001232750"/>
    </source>
</evidence>
<feature type="compositionally biased region" description="Low complexity" evidence="1">
    <location>
        <begin position="59"/>
        <end position="72"/>
    </location>
</feature>
<feature type="compositionally biased region" description="Low complexity" evidence="1">
    <location>
        <begin position="42"/>
        <end position="52"/>
    </location>
</feature>
<proteinExistence type="predicted"/>
<evidence type="ECO:0000256" key="2">
    <source>
        <dbReference type="SAM" id="Phobius"/>
    </source>
</evidence>
<organism evidence="3 4">
    <name type="scientific">Gordonibacter faecis</name>
    <dbReference type="NCBI Taxonomy" id="3047475"/>
    <lineage>
        <taxon>Bacteria</taxon>
        <taxon>Bacillati</taxon>
        <taxon>Actinomycetota</taxon>
        <taxon>Coriobacteriia</taxon>
        <taxon>Eggerthellales</taxon>
        <taxon>Eggerthellaceae</taxon>
        <taxon>Gordonibacter</taxon>
    </lineage>
</organism>
<feature type="compositionally biased region" description="Basic and acidic residues" evidence="1">
    <location>
        <begin position="1"/>
        <end position="29"/>
    </location>
</feature>
<sequence>MQTPDRHTERTTPQRERAGSTPPRERTDAPRQAGATQPSAHAPQGQRTPAAGAPGGGRASASRSSAGAQRAADTPSIVTRRRASSDGLVNSLTGDKASGVRSHNTSSAQVAEGNASKGNAATSGAGGVPAALSRKPASFYIAIAVAVLALIVAAVLAFALFAQTGAGRDPNAAVGQLEGKTQEEIQAELDRIVEEGMFNISIASTVQLEDGTSEAELRIENVPNNPYLMKVEITRDDTGDTIYTSGLIEPNHHIQKAKLDVDLDAGDYPCTAVFYAHDKEDEQLVGQAAAKLTVSVLN</sequence>
<dbReference type="RefSeq" id="WP_283832576.1">
    <property type="nucleotide sequence ID" value="NZ_JASJEU010000020.1"/>
</dbReference>
<keyword evidence="2" id="KW-0812">Transmembrane</keyword>
<evidence type="ECO:0000313" key="3">
    <source>
        <dbReference type="EMBL" id="MDJ1651231.1"/>
    </source>
</evidence>
<keyword evidence="4" id="KW-1185">Reference proteome</keyword>
<keyword evidence="2" id="KW-0472">Membrane</keyword>
<dbReference type="Proteomes" id="UP001232750">
    <property type="component" value="Unassembled WGS sequence"/>
</dbReference>
<dbReference type="EMBL" id="JASJEU010000020">
    <property type="protein sequence ID" value="MDJ1651231.1"/>
    <property type="molecule type" value="Genomic_DNA"/>
</dbReference>
<feature type="region of interest" description="Disordered" evidence="1">
    <location>
        <begin position="1"/>
        <end position="128"/>
    </location>
</feature>
<comment type="caution">
    <text evidence="3">The sequence shown here is derived from an EMBL/GenBank/DDBJ whole genome shotgun (WGS) entry which is preliminary data.</text>
</comment>
<keyword evidence="2" id="KW-1133">Transmembrane helix</keyword>
<name>A0ABT7DNW5_9ACTN</name>
<accession>A0ABT7DNW5</accession>
<gene>
    <name evidence="3" type="ORF">QNJ86_10505</name>
</gene>
<protein>
    <submittedName>
        <fullName evidence="3">Uncharacterized protein</fullName>
    </submittedName>
</protein>
<feature type="transmembrane region" description="Helical" evidence="2">
    <location>
        <begin position="139"/>
        <end position="161"/>
    </location>
</feature>